<name>A0A7G3GB61_9NEIS</name>
<dbReference type="EMBL" id="CP025781">
    <property type="protein sequence ID" value="QBC44770.1"/>
    <property type="molecule type" value="Genomic_DNA"/>
</dbReference>
<dbReference type="GO" id="GO:0005737">
    <property type="term" value="C:cytoplasm"/>
    <property type="evidence" value="ECO:0007669"/>
    <property type="project" value="TreeGrafter"/>
</dbReference>
<dbReference type="InterPro" id="IPR015421">
    <property type="entry name" value="PyrdxlP-dep_Trfase_major"/>
</dbReference>
<dbReference type="KEGG" id="ifl:C1H71_15340"/>
<proteinExistence type="inferred from homology"/>
<sequence>MSIPNQIASQNPLSNTAQSRNTATTLNNLACEQEIDSEFEKVKYQPEMHNKFCHLFPSDEFFHKNGQNIDNYLDKLWNGYHYIQAKIAYGPKFPVTDYSYEEMIQKGLMTDIGKKSDQVFNAFADIVDGSIRPSSPYAVFNMVPNPMLDSIAAASLMQLYNINAIMDNYGGKSLLFEQQVARSLGELAGWDQATGLSCSGGKLTLFYGIKAAIDRIEPNAAIVGIPNDLVILVADGAHYSLEHTCSLLGLGSQQCIRVPIQSSDGMQADDLKAAFASQVAKKKRVAAIIVCGGTTLDFLCEDTHVVHKAVSDIVNLYQLNYFPYLHLDSVIGWLWLSFMQAPEGIYDEMNINEPIKSKINSVLNKFKYIKHFDSFGVDLHKNGLSPYSSSFFISKKMAITTRKENEGQAQSLHYGELKAFENTIENSRSASGIASSWVALQRLGKNGLRTYLAELLHSTEQIKDCLLEYNQVNILNNYSLGWEIIFSIQPNKELSILHSNNKIYEGFYQYVTEQINSGNEIPSISIVKDFRREYGNNLGHGFICYNMVPGLSKQKARELVDHIMMAFSKYEQLILSGRYFIANEDISSPIR</sequence>
<dbReference type="AlphaFoldDB" id="A0A7G3GB61"/>
<dbReference type="Gene3D" id="3.40.640.10">
    <property type="entry name" value="Type I PLP-dependent aspartate aminotransferase-like (Major domain)"/>
    <property type="match status" value="1"/>
</dbReference>
<accession>A0A7G3GB61</accession>
<dbReference type="PANTHER" id="PTHR45677">
    <property type="entry name" value="GLUTAMATE DECARBOXYLASE-RELATED"/>
    <property type="match status" value="1"/>
</dbReference>
<feature type="region of interest" description="Disordered" evidence="3">
    <location>
        <begin position="1"/>
        <end position="20"/>
    </location>
</feature>
<evidence type="ECO:0000256" key="2">
    <source>
        <dbReference type="ARBA" id="ARBA00022793"/>
    </source>
</evidence>
<comment type="similarity">
    <text evidence="1">Belongs to the group II decarboxylase family.</text>
</comment>
<dbReference type="Proteomes" id="UP000515917">
    <property type="component" value="Chromosome"/>
</dbReference>
<reference evidence="4 5" key="1">
    <citation type="submission" date="2018-01" db="EMBL/GenBank/DDBJ databases">
        <title>Genome sequence of Iodobacter sp. strain PCH194 isolated from Indian Trans-Himalaya.</title>
        <authorList>
            <person name="Kumar V."/>
            <person name="Thakur V."/>
            <person name="Kumar S."/>
            <person name="Singh D."/>
        </authorList>
    </citation>
    <scope>NUCLEOTIDE SEQUENCE [LARGE SCALE GENOMIC DNA]</scope>
    <source>
        <strain evidence="4 5">PCH194</strain>
    </source>
</reference>
<evidence type="ECO:0000313" key="5">
    <source>
        <dbReference type="Proteomes" id="UP000515917"/>
    </source>
</evidence>
<evidence type="ECO:0000256" key="1">
    <source>
        <dbReference type="ARBA" id="ARBA00009533"/>
    </source>
</evidence>
<keyword evidence="2" id="KW-0456">Lyase</keyword>
<evidence type="ECO:0000313" key="4">
    <source>
        <dbReference type="EMBL" id="QBC44770.1"/>
    </source>
</evidence>
<dbReference type="InterPro" id="IPR015424">
    <property type="entry name" value="PyrdxlP-dep_Trfase"/>
</dbReference>
<evidence type="ECO:0000256" key="3">
    <source>
        <dbReference type="SAM" id="MobiDB-lite"/>
    </source>
</evidence>
<organism evidence="4 5">
    <name type="scientific">Iodobacter fluviatilis</name>
    <dbReference type="NCBI Taxonomy" id="537"/>
    <lineage>
        <taxon>Bacteria</taxon>
        <taxon>Pseudomonadati</taxon>
        <taxon>Pseudomonadota</taxon>
        <taxon>Betaproteobacteria</taxon>
        <taxon>Neisseriales</taxon>
        <taxon>Chitinibacteraceae</taxon>
        <taxon>Iodobacter</taxon>
    </lineage>
</organism>
<protein>
    <submittedName>
        <fullName evidence="4">Glutamate decarboxylase</fullName>
    </submittedName>
</protein>
<gene>
    <name evidence="4" type="ORF">C1H71_15340</name>
</gene>
<dbReference type="RefSeq" id="WP_130107290.1">
    <property type="nucleotide sequence ID" value="NZ_CP025781.1"/>
</dbReference>
<keyword evidence="5" id="KW-1185">Reference proteome</keyword>
<dbReference type="GO" id="GO:0016831">
    <property type="term" value="F:carboxy-lyase activity"/>
    <property type="evidence" value="ECO:0007669"/>
    <property type="project" value="UniProtKB-KW"/>
</dbReference>
<dbReference type="SUPFAM" id="SSF53383">
    <property type="entry name" value="PLP-dependent transferases"/>
    <property type="match status" value="1"/>
</dbReference>
<dbReference type="PANTHER" id="PTHR45677:SF8">
    <property type="entry name" value="CYSTEINE SULFINIC ACID DECARBOXYLASE"/>
    <property type="match status" value="1"/>
</dbReference>
<keyword evidence="2" id="KW-0210">Decarboxylase</keyword>